<feature type="active site" evidence="16">
    <location>
        <position position="302"/>
    </location>
</feature>
<dbReference type="NCBIfam" id="NF010480">
    <property type="entry name" value="PRK13905.1"/>
    <property type="match status" value="1"/>
</dbReference>
<feature type="domain" description="FAD-binding PCMH-type" evidence="17">
    <location>
        <begin position="38"/>
        <end position="203"/>
    </location>
</feature>
<dbReference type="NCBIfam" id="TIGR00179">
    <property type="entry name" value="murB"/>
    <property type="match status" value="1"/>
</dbReference>
<comment type="subcellular location">
    <subcellularLocation>
        <location evidence="3 16">Cytoplasm</location>
    </subcellularLocation>
</comment>
<protein>
    <recommendedName>
        <fullName evidence="16">UDP-N-acetylenolpyruvoylglucosamine reductase</fullName>
        <ecNumber evidence="16">1.3.1.98</ecNumber>
    </recommendedName>
    <alternativeName>
        <fullName evidence="16">UDP-N-acetylmuramate dehydrogenase</fullName>
    </alternativeName>
</protein>
<evidence type="ECO:0000256" key="3">
    <source>
        <dbReference type="ARBA" id="ARBA00004496"/>
    </source>
</evidence>
<feature type="active site" description="Proton donor" evidence="16">
    <location>
        <position position="232"/>
    </location>
</feature>
<dbReference type="PANTHER" id="PTHR21071:SF4">
    <property type="entry name" value="UDP-N-ACETYLENOLPYRUVOYLGLUCOSAMINE REDUCTASE"/>
    <property type="match status" value="1"/>
</dbReference>
<keyword evidence="10 16" id="KW-0133">Cell shape</keyword>
<evidence type="ECO:0000256" key="16">
    <source>
        <dbReference type="HAMAP-Rule" id="MF_00037"/>
    </source>
</evidence>
<evidence type="ECO:0000256" key="9">
    <source>
        <dbReference type="ARBA" id="ARBA00022857"/>
    </source>
</evidence>
<dbReference type="Gene3D" id="3.30.465.10">
    <property type="match status" value="1"/>
</dbReference>
<dbReference type="InterPro" id="IPR016167">
    <property type="entry name" value="FAD-bd_PCMH_sub1"/>
</dbReference>
<keyword evidence="6 16" id="KW-0132">Cell division</keyword>
<dbReference type="Pfam" id="PF01565">
    <property type="entry name" value="FAD_binding_4"/>
    <property type="match status" value="1"/>
</dbReference>
<dbReference type="InterPro" id="IPR016169">
    <property type="entry name" value="FAD-bd_PCMH_sub2"/>
</dbReference>
<dbReference type="EC" id="1.3.1.98" evidence="16"/>
<dbReference type="Gene3D" id="3.90.78.10">
    <property type="entry name" value="UDP-N-acetylenolpyruvoylglucosamine reductase, C-terminal domain"/>
    <property type="match status" value="1"/>
</dbReference>
<comment type="caution">
    <text evidence="18">The sequence shown here is derived from an EMBL/GenBank/DDBJ whole genome shotgun (WGS) entry which is preliminary data.</text>
</comment>
<evidence type="ECO:0000256" key="12">
    <source>
        <dbReference type="ARBA" id="ARBA00023002"/>
    </source>
</evidence>
<keyword evidence="14 16" id="KW-0961">Cell wall biogenesis/degradation</keyword>
<proteinExistence type="inferred from homology"/>
<dbReference type="GO" id="GO:0071949">
    <property type="term" value="F:FAD binding"/>
    <property type="evidence" value="ECO:0007669"/>
    <property type="project" value="InterPro"/>
</dbReference>
<keyword evidence="5 16" id="KW-0963">Cytoplasm</keyword>
<sequence length="307" mass="33282">MTRSGGNYLNYQNFIDFASGQDCVLLQDEPLSRHTTFCLGGAADWYVVPRTDAAMEQLASWLQRSDLPFFVLGNGSNILVPDEGYRGVILCCTNRYAQVSVRGNALVASAGASLSRVCYTAYAGGLTGLEFAWGIPGSAGGAAYMNAGAYGGEMKDVISRVWYVEDGRPGCIDRQTCDFSYRHSYFTGKKCVITSVEYQLQPGETAVIRAKMDDLLGRRYDKQPLDMPSAGSTFKRPVGGYASALIDECGLRGFKVGGAQVSEKHCGFVVNAGGATCADVLELIRRVQAIVKEKTGIKLEREVKILH</sequence>
<dbReference type="GO" id="GO:0009252">
    <property type="term" value="P:peptidoglycan biosynthetic process"/>
    <property type="evidence" value="ECO:0007669"/>
    <property type="project" value="UniProtKB-UniRule"/>
</dbReference>
<dbReference type="HAMAP" id="MF_00037">
    <property type="entry name" value="MurB"/>
    <property type="match status" value="1"/>
</dbReference>
<keyword evidence="11 16" id="KW-0573">Peptidoglycan synthesis</keyword>
<evidence type="ECO:0000256" key="1">
    <source>
        <dbReference type="ARBA" id="ARBA00001974"/>
    </source>
</evidence>
<name>A0A8J6ILK0_9FIRM</name>
<comment type="pathway">
    <text evidence="4 16">Cell wall biogenesis; peptidoglycan biosynthesis.</text>
</comment>
<comment type="cofactor">
    <cofactor evidence="1 16">
        <name>FAD</name>
        <dbReference type="ChEBI" id="CHEBI:57692"/>
    </cofactor>
</comment>
<dbReference type="EMBL" id="JACOGI010000001">
    <property type="protein sequence ID" value="MBC3515724.1"/>
    <property type="molecule type" value="Genomic_DNA"/>
</dbReference>
<evidence type="ECO:0000256" key="8">
    <source>
        <dbReference type="ARBA" id="ARBA00022827"/>
    </source>
</evidence>
<gene>
    <name evidence="16 18" type="primary">murB</name>
    <name evidence="18" type="ORF">H8K20_04825</name>
</gene>
<keyword evidence="13 16" id="KW-0131">Cell cycle</keyword>
<dbReference type="SUPFAM" id="SSF56194">
    <property type="entry name" value="Uridine diphospho-N-Acetylenolpyruvylglucosamine reductase, MurB, C-terminal domain"/>
    <property type="match status" value="1"/>
</dbReference>
<dbReference type="InterPro" id="IPR011601">
    <property type="entry name" value="MurB_C"/>
</dbReference>
<dbReference type="InterPro" id="IPR036635">
    <property type="entry name" value="MurB_C_sf"/>
</dbReference>
<evidence type="ECO:0000256" key="13">
    <source>
        <dbReference type="ARBA" id="ARBA00023306"/>
    </source>
</evidence>
<dbReference type="Gene3D" id="3.30.43.10">
    <property type="entry name" value="Uridine Diphospho-n-acetylenolpyruvylglucosamine Reductase, domain 2"/>
    <property type="match status" value="1"/>
</dbReference>
<evidence type="ECO:0000256" key="2">
    <source>
        <dbReference type="ARBA" id="ARBA00003921"/>
    </source>
</evidence>
<dbReference type="InterPro" id="IPR016166">
    <property type="entry name" value="FAD-bd_PCMH"/>
</dbReference>
<dbReference type="GO" id="GO:0008360">
    <property type="term" value="P:regulation of cell shape"/>
    <property type="evidence" value="ECO:0007669"/>
    <property type="project" value="UniProtKB-KW"/>
</dbReference>
<feature type="active site" evidence="16">
    <location>
        <position position="182"/>
    </location>
</feature>
<dbReference type="UniPathway" id="UPA00219"/>
<dbReference type="SUPFAM" id="SSF56176">
    <property type="entry name" value="FAD-binding/transporter-associated domain-like"/>
    <property type="match status" value="1"/>
</dbReference>
<evidence type="ECO:0000256" key="10">
    <source>
        <dbReference type="ARBA" id="ARBA00022960"/>
    </source>
</evidence>
<dbReference type="GO" id="GO:0051301">
    <property type="term" value="P:cell division"/>
    <property type="evidence" value="ECO:0007669"/>
    <property type="project" value="UniProtKB-KW"/>
</dbReference>
<dbReference type="Proteomes" id="UP000597668">
    <property type="component" value="Unassembled WGS sequence"/>
</dbReference>
<evidence type="ECO:0000313" key="18">
    <source>
        <dbReference type="EMBL" id="MBC3515724.1"/>
    </source>
</evidence>
<dbReference type="InterPro" id="IPR003170">
    <property type="entry name" value="MurB"/>
</dbReference>
<organism evidence="18 19">
    <name type="scientific">Neobittarella massiliensis</name>
    <name type="common">ex Bilen et al. 2018</name>
    <dbReference type="NCBI Taxonomy" id="2041842"/>
    <lineage>
        <taxon>Bacteria</taxon>
        <taxon>Bacillati</taxon>
        <taxon>Bacillota</taxon>
        <taxon>Clostridia</taxon>
        <taxon>Eubacteriales</taxon>
        <taxon>Oscillospiraceae</taxon>
        <taxon>Neobittarella (ex Bilen et al. 2018)</taxon>
    </lineage>
</organism>
<dbReference type="GO" id="GO:0071555">
    <property type="term" value="P:cell wall organization"/>
    <property type="evidence" value="ECO:0007669"/>
    <property type="project" value="UniProtKB-KW"/>
</dbReference>
<evidence type="ECO:0000256" key="14">
    <source>
        <dbReference type="ARBA" id="ARBA00023316"/>
    </source>
</evidence>
<dbReference type="InterPro" id="IPR006094">
    <property type="entry name" value="Oxid_FAD_bind_N"/>
</dbReference>
<dbReference type="PANTHER" id="PTHR21071">
    <property type="entry name" value="UDP-N-ACETYLENOLPYRUVOYLGLUCOSAMINE REDUCTASE"/>
    <property type="match status" value="1"/>
</dbReference>
<dbReference type="PROSITE" id="PS51387">
    <property type="entry name" value="FAD_PCMH"/>
    <property type="match status" value="1"/>
</dbReference>
<evidence type="ECO:0000256" key="15">
    <source>
        <dbReference type="ARBA" id="ARBA00048914"/>
    </source>
</evidence>
<keyword evidence="7 16" id="KW-0285">Flavoprotein</keyword>
<evidence type="ECO:0000256" key="6">
    <source>
        <dbReference type="ARBA" id="ARBA00022618"/>
    </source>
</evidence>
<evidence type="ECO:0000313" key="19">
    <source>
        <dbReference type="Proteomes" id="UP000597668"/>
    </source>
</evidence>
<keyword evidence="12 16" id="KW-0560">Oxidoreductase</keyword>
<dbReference type="GO" id="GO:0008762">
    <property type="term" value="F:UDP-N-acetylmuramate dehydrogenase activity"/>
    <property type="evidence" value="ECO:0007669"/>
    <property type="project" value="UniProtKB-UniRule"/>
</dbReference>
<evidence type="ECO:0000256" key="11">
    <source>
        <dbReference type="ARBA" id="ARBA00022984"/>
    </source>
</evidence>
<dbReference type="GO" id="GO:0005829">
    <property type="term" value="C:cytosol"/>
    <property type="evidence" value="ECO:0007669"/>
    <property type="project" value="TreeGrafter"/>
</dbReference>
<comment type="catalytic activity">
    <reaction evidence="15 16">
        <text>UDP-N-acetyl-alpha-D-muramate + NADP(+) = UDP-N-acetyl-3-O-(1-carboxyvinyl)-alpha-D-glucosamine + NADPH + H(+)</text>
        <dbReference type="Rhea" id="RHEA:12248"/>
        <dbReference type="ChEBI" id="CHEBI:15378"/>
        <dbReference type="ChEBI" id="CHEBI:57783"/>
        <dbReference type="ChEBI" id="CHEBI:58349"/>
        <dbReference type="ChEBI" id="CHEBI:68483"/>
        <dbReference type="ChEBI" id="CHEBI:70757"/>
        <dbReference type="EC" id="1.3.1.98"/>
    </reaction>
</comment>
<dbReference type="InterPro" id="IPR036318">
    <property type="entry name" value="FAD-bd_PCMH-like_sf"/>
</dbReference>
<keyword evidence="19" id="KW-1185">Reference proteome</keyword>
<evidence type="ECO:0000259" key="17">
    <source>
        <dbReference type="PROSITE" id="PS51387"/>
    </source>
</evidence>
<accession>A0A8J6ILK0</accession>
<reference evidence="18" key="1">
    <citation type="submission" date="2020-08" db="EMBL/GenBank/DDBJ databases">
        <authorList>
            <person name="Liu C."/>
            <person name="Sun Q."/>
        </authorList>
    </citation>
    <scope>NUCLEOTIDE SEQUENCE</scope>
    <source>
        <strain evidence="18">NSJ-65</strain>
    </source>
</reference>
<keyword evidence="8 16" id="KW-0274">FAD</keyword>
<dbReference type="AlphaFoldDB" id="A0A8J6ILK0"/>
<comment type="function">
    <text evidence="2 16">Cell wall formation.</text>
</comment>
<evidence type="ECO:0000256" key="5">
    <source>
        <dbReference type="ARBA" id="ARBA00022490"/>
    </source>
</evidence>
<evidence type="ECO:0000256" key="7">
    <source>
        <dbReference type="ARBA" id="ARBA00022630"/>
    </source>
</evidence>
<dbReference type="Pfam" id="PF02873">
    <property type="entry name" value="MurB_C"/>
    <property type="match status" value="1"/>
</dbReference>
<evidence type="ECO:0000256" key="4">
    <source>
        <dbReference type="ARBA" id="ARBA00004752"/>
    </source>
</evidence>
<comment type="similarity">
    <text evidence="16">Belongs to the MurB family.</text>
</comment>
<keyword evidence="9 16" id="KW-0521">NADP</keyword>